<evidence type="ECO:0000313" key="10">
    <source>
        <dbReference type="EMBL" id="BAV86801.1"/>
    </source>
</evidence>
<evidence type="ECO:0000256" key="4">
    <source>
        <dbReference type="ARBA" id="ARBA00022777"/>
    </source>
</evidence>
<keyword evidence="5" id="KW-0067">ATP-binding</keyword>
<comment type="similarity">
    <text evidence="1">Belongs to the GHMP kinase family. GalK subfamily.</text>
</comment>
<dbReference type="InterPro" id="IPR014721">
    <property type="entry name" value="Ribsml_uS5_D2-typ_fold_subgr"/>
</dbReference>
<keyword evidence="4 10" id="KW-0418">Kinase</keyword>
<dbReference type="KEGG" id="raj:RA11412_0502"/>
<feature type="domain" description="GHMP kinase N-terminal" evidence="7">
    <location>
        <begin position="109"/>
        <end position="219"/>
    </location>
</feature>
<organism evidence="10 11">
    <name type="scientific">Rothia aeria</name>
    <dbReference type="NCBI Taxonomy" id="172042"/>
    <lineage>
        <taxon>Bacteria</taxon>
        <taxon>Bacillati</taxon>
        <taxon>Actinomycetota</taxon>
        <taxon>Actinomycetes</taxon>
        <taxon>Micrococcales</taxon>
        <taxon>Micrococcaceae</taxon>
        <taxon>Rothia</taxon>
    </lineage>
</organism>
<dbReference type="InterPro" id="IPR013750">
    <property type="entry name" value="GHMP_kinase_C_dom"/>
</dbReference>
<evidence type="ECO:0000259" key="8">
    <source>
        <dbReference type="Pfam" id="PF08544"/>
    </source>
</evidence>
<dbReference type="PANTHER" id="PTHR10457:SF7">
    <property type="entry name" value="GALACTOKINASE-RELATED"/>
    <property type="match status" value="1"/>
</dbReference>
<dbReference type="Pfam" id="PF00288">
    <property type="entry name" value="GHMP_kinases_N"/>
    <property type="match status" value="1"/>
</dbReference>
<dbReference type="Gene3D" id="3.30.230.10">
    <property type="match status" value="1"/>
</dbReference>
<dbReference type="InterPro" id="IPR006204">
    <property type="entry name" value="GHMP_kinase_N_dom"/>
</dbReference>
<feature type="domain" description="GHMP kinase C-terminal" evidence="8">
    <location>
        <begin position="362"/>
        <end position="434"/>
    </location>
</feature>
<dbReference type="GO" id="GO:0005829">
    <property type="term" value="C:cytosol"/>
    <property type="evidence" value="ECO:0007669"/>
    <property type="project" value="TreeGrafter"/>
</dbReference>
<dbReference type="PRINTS" id="PR00473">
    <property type="entry name" value="GALCTOKINASE"/>
</dbReference>
<dbReference type="GO" id="GO:0006012">
    <property type="term" value="P:galactose metabolic process"/>
    <property type="evidence" value="ECO:0007669"/>
    <property type="project" value="UniProtKB-KW"/>
</dbReference>
<proteinExistence type="inferred from homology"/>
<dbReference type="AlphaFoldDB" id="A0A2Z5QWP0"/>
<reference evidence="10 11" key="1">
    <citation type="submission" date="2016-10" db="EMBL/GenBank/DDBJ databases">
        <title>Genome sequence of Rothia aeria strain JCM11412.</title>
        <authorList>
            <person name="Nambu T."/>
        </authorList>
    </citation>
    <scope>NUCLEOTIDE SEQUENCE [LARGE SCALE GENOMIC DNA]</scope>
    <source>
        <strain evidence="10 11">JCM 11412</strain>
    </source>
</reference>
<evidence type="ECO:0000256" key="6">
    <source>
        <dbReference type="ARBA" id="ARBA00023144"/>
    </source>
</evidence>
<evidence type="ECO:0000259" key="9">
    <source>
        <dbReference type="Pfam" id="PF10509"/>
    </source>
</evidence>
<dbReference type="PROSITE" id="PS00627">
    <property type="entry name" value="GHMP_KINASES_ATP"/>
    <property type="match status" value="1"/>
</dbReference>
<dbReference type="PRINTS" id="PR00959">
    <property type="entry name" value="MEVGALKINASE"/>
</dbReference>
<protein>
    <submittedName>
        <fullName evidence="10">Galactokinase</fullName>
    </submittedName>
</protein>
<dbReference type="SUPFAM" id="SSF54211">
    <property type="entry name" value="Ribosomal protein S5 domain 2-like"/>
    <property type="match status" value="1"/>
</dbReference>
<dbReference type="Gene3D" id="3.30.70.890">
    <property type="entry name" value="GHMP kinase, C-terminal domain"/>
    <property type="match status" value="1"/>
</dbReference>
<evidence type="ECO:0000256" key="3">
    <source>
        <dbReference type="ARBA" id="ARBA00022741"/>
    </source>
</evidence>
<dbReference type="InterPro" id="IPR020568">
    <property type="entry name" value="Ribosomal_Su5_D2-typ_SF"/>
</dbReference>
<dbReference type="Pfam" id="PF08544">
    <property type="entry name" value="GHMP_kinases_C"/>
    <property type="match status" value="1"/>
</dbReference>
<dbReference type="SUPFAM" id="SSF55060">
    <property type="entry name" value="GHMP Kinase, C-terminal domain"/>
    <property type="match status" value="1"/>
</dbReference>
<keyword evidence="2" id="KW-0808">Transferase</keyword>
<dbReference type="Proteomes" id="UP000250241">
    <property type="component" value="Chromosome"/>
</dbReference>
<keyword evidence="6" id="KW-0299">Galactose metabolism</keyword>
<dbReference type="InterPro" id="IPR000705">
    <property type="entry name" value="Galactokinase"/>
</dbReference>
<keyword evidence="11" id="KW-1185">Reference proteome</keyword>
<dbReference type="InterPro" id="IPR006203">
    <property type="entry name" value="GHMP_knse_ATP-bd_CS"/>
</dbReference>
<sequence length="491" mass="52216">MTTTAAPQWDTLPVHAQEVRRVREAFIEAYGREPDGVWSAPGRLNLLGEYIDFLGGSCMPMPLPYRTYVAGSLRRDGVLRASSLQMPGDERTVVVRDIQPGHLKGWFTYVAGVAWAMNHEGGRDIVLPPDFGADLLINSRVPVGGGLSSSAALECSTALALLDLSCPLRPGCPEADELPSDRSPGNDALRARLAQVCITAENKVAGAHTGGLDQTASLRSKPGQALVVDFRDFSIDPVRVNAAENGLSFLVIDTKTPHELTDGGFAVRRAASESCAQALGLRFLRDALPQDLSCAGLGERAAKQWRLDLVDSSVNRALAALEERGTPADFPRGWVRHAFHDMALVGRASYLLKNADSLGAAAFGEAGRIFTESFVSMRDELRVSRPQIDVAVDACLAHGALGARIVGGGFGGAVMALIPTDRLGEAAQAVAQAYAEHGFAEPRFLPMVAGFAADHDWPEHSSALGREGILSKAVPAGVSRQPARVLYPLAG</sequence>
<dbReference type="PIRSF" id="PIRSF000530">
    <property type="entry name" value="Galactokinase"/>
    <property type="match status" value="1"/>
</dbReference>
<evidence type="ECO:0000256" key="2">
    <source>
        <dbReference type="ARBA" id="ARBA00022679"/>
    </source>
</evidence>
<dbReference type="GO" id="GO:0005524">
    <property type="term" value="F:ATP binding"/>
    <property type="evidence" value="ECO:0007669"/>
    <property type="project" value="UniProtKB-KW"/>
</dbReference>
<keyword evidence="3" id="KW-0547">Nucleotide-binding</keyword>
<name>A0A2Z5QWP0_9MICC</name>
<dbReference type="GO" id="GO:0004335">
    <property type="term" value="F:galactokinase activity"/>
    <property type="evidence" value="ECO:0007669"/>
    <property type="project" value="InterPro"/>
</dbReference>
<dbReference type="InterPro" id="IPR036554">
    <property type="entry name" value="GHMP_kinase_C_sf"/>
</dbReference>
<dbReference type="InterPro" id="IPR019539">
    <property type="entry name" value="GalKase_N"/>
</dbReference>
<gene>
    <name evidence="10" type="ORF">RA11412_0502</name>
</gene>
<evidence type="ECO:0000256" key="1">
    <source>
        <dbReference type="ARBA" id="ARBA00006566"/>
    </source>
</evidence>
<evidence type="ECO:0000313" key="11">
    <source>
        <dbReference type="Proteomes" id="UP000250241"/>
    </source>
</evidence>
<feature type="domain" description="Galactokinase N-terminal" evidence="9">
    <location>
        <begin position="24"/>
        <end position="72"/>
    </location>
</feature>
<evidence type="ECO:0000259" key="7">
    <source>
        <dbReference type="Pfam" id="PF00288"/>
    </source>
</evidence>
<dbReference type="Pfam" id="PF10509">
    <property type="entry name" value="GalKase_gal_bdg"/>
    <property type="match status" value="1"/>
</dbReference>
<accession>A0A2Z5QWP0</accession>
<keyword evidence="6" id="KW-0119">Carbohydrate metabolism</keyword>
<evidence type="ECO:0000256" key="5">
    <source>
        <dbReference type="ARBA" id="ARBA00022840"/>
    </source>
</evidence>
<dbReference type="EMBL" id="AP017895">
    <property type="protein sequence ID" value="BAV86801.1"/>
    <property type="molecule type" value="Genomic_DNA"/>
</dbReference>
<dbReference type="InterPro" id="IPR006206">
    <property type="entry name" value="Mevalonate/galactokinase"/>
</dbReference>
<dbReference type="PANTHER" id="PTHR10457">
    <property type="entry name" value="MEVALONATE KINASE/GALACTOKINASE"/>
    <property type="match status" value="1"/>
</dbReference>